<dbReference type="Proteomes" id="UP000177159">
    <property type="component" value="Unassembled WGS sequence"/>
</dbReference>
<feature type="transmembrane region" description="Helical" evidence="5">
    <location>
        <begin position="69"/>
        <end position="90"/>
    </location>
</feature>
<evidence type="ECO:0000313" key="6">
    <source>
        <dbReference type="EMBL" id="OGK24519.1"/>
    </source>
</evidence>
<dbReference type="GO" id="GO:0016020">
    <property type="term" value="C:membrane"/>
    <property type="evidence" value="ECO:0007669"/>
    <property type="project" value="UniProtKB-SubCell"/>
</dbReference>
<organism evidence="6 7">
    <name type="scientific">Candidatus Roizmanbacteria bacterium RIFCSPHIGHO2_02_FULL_37_24</name>
    <dbReference type="NCBI Taxonomy" id="1802037"/>
    <lineage>
        <taxon>Bacteria</taxon>
        <taxon>Candidatus Roizmaniibacteriota</taxon>
    </lineage>
</organism>
<evidence type="ECO:0000256" key="1">
    <source>
        <dbReference type="ARBA" id="ARBA00004141"/>
    </source>
</evidence>
<evidence type="ECO:0000256" key="3">
    <source>
        <dbReference type="ARBA" id="ARBA00022989"/>
    </source>
</evidence>
<dbReference type="InterPro" id="IPR036019">
    <property type="entry name" value="MscL_channel"/>
</dbReference>
<protein>
    <recommendedName>
        <fullName evidence="8">Mechanosensitive ion channel protein MscL</fullName>
    </recommendedName>
</protein>
<gene>
    <name evidence="6" type="ORF">A3C24_03140</name>
</gene>
<evidence type="ECO:0000256" key="5">
    <source>
        <dbReference type="SAM" id="Phobius"/>
    </source>
</evidence>
<evidence type="ECO:0000256" key="4">
    <source>
        <dbReference type="ARBA" id="ARBA00023136"/>
    </source>
</evidence>
<dbReference type="AlphaFoldDB" id="A0A1F7GZM0"/>
<sequence>MKGFLEFIREQKVAALAVGFILGGAITKLITSLVNDIINPIIGLALGFTENLSEASIHIGSAEIRWGNFINVLIDFVIIALVVYFVVKALRIEKTEKKKSIK</sequence>
<evidence type="ECO:0000313" key="7">
    <source>
        <dbReference type="Proteomes" id="UP000177159"/>
    </source>
</evidence>
<keyword evidence="3 5" id="KW-1133">Transmembrane helix</keyword>
<dbReference type="PANTHER" id="PTHR30266">
    <property type="entry name" value="MECHANOSENSITIVE CHANNEL MSCL"/>
    <property type="match status" value="1"/>
</dbReference>
<keyword evidence="2 5" id="KW-0812">Transmembrane</keyword>
<proteinExistence type="predicted"/>
<dbReference type="InterPro" id="IPR037673">
    <property type="entry name" value="MSC/AndL"/>
</dbReference>
<accession>A0A1F7GZM0</accession>
<dbReference type="Pfam" id="PF01741">
    <property type="entry name" value="MscL"/>
    <property type="match status" value="1"/>
</dbReference>
<dbReference type="EMBL" id="MFZM01000006">
    <property type="protein sequence ID" value="OGK24519.1"/>
    <property type="molecule type" value="Genomic_DNA"/>
</dbReference>
<dbReference type="PANTHER" id="PTHR30266:SF2">
    <property type="entry name" value="LARGE-CONDUCTANCE MECHANOSENSITIVE CHANNEL"/>
    <property type="match status" value="1"/>
</dbReference>
<evidence type="ECO:0008006" key="8">
    <source>
        <dbReference type="Google" id="ProtNLM"/>
    </source>
</evidence>
<evidence type="ECO:0000256" key="2">
    <source>
        <dbReference type="ARBA" id="ARBA00022692"/>
    </source>
</evidence>
<dbReference type="Gene3D" id="1.10.1200.120">
    <property type="entry name" value="Large-conductance mechanosensitive channel, MscL, domain 1"/>
    <property type="match status" value="1"/>
</dbReference>
<keyword evidence="4 5" id="KW-0472">Membrane</keyword>
<comment type="caution">
    <text evidence="6">The sequence shown here is derived from an EMBL/GenBank/DDBJ whole genome shotgun (WGS) entry which is preliminary data.</text>
</comment>
<comment type="subcellular location">
    <subcellularLocation>
        <location evidence="1">Membrane</location>
        <topology evidence="1">Multi-pass membrane protein</topology>
    </subcellularLocation>
</comment>
<feature type="transmembrane region" description="Helical" evidence="5">
    <location>
        <begin position="12"/>
        <end position="30"/>
    </location>
</feature>
<reference evidence="6 7" key="1">
    <citation type="journal article" date="2016" name="Nat. Commun.">
        <title>Thousands of microbial genomes shed light on interconnected biogeochemical processes in an aquifer system.</title>
        <authorList>
            <person name="Anantharaman K."/>
            <person name="Brown C.T."/>
            <person name="Hug L.A."/>
            <person name="Sharon I."/>
            <person name="Castelle C.J."/>
            <person name="Probst A.J."/>
            <person name="Thomas B.C."/>
            <person name="Singh A."/>
            <person name="Wilkins M.J."/>
            <person name="Karaoz U."/>
            <person name="Brodie E.L."/>
            <person name="Williams K.H."/>
            <person name="Hubbard S.S."/>
            <person name="Banfield J.F."/>
        </authorList>
    </citation>
    <scope>NUCLEOTIDE SEQUENCE [LARGE SCALE GENOMIC DNA]</scope>
</reference>
<dbReference type="GO" id="GO:0008381">
    <property type="term" value="F:mechanosensitive monoatomic ion channel activity"/>
    <property type="evidence" value="ECO:0007669"/>
    <property type="project" value="TreeGrafter"/>
</dbReference>
<dbReference type="SUPFAM" id="SSF81330">
    <property type="entry name" value="Gated mechanosensitive channel"/>
    <property type="match status" value="1"/>
</dbReference>
<name>A0A1F7GZM0_9BACT</name>